<protein>
    <submittedName>
        <fullName evidence="3">Ribosomal protein S18 acetylase RimI-like enzyme</fullName>
    </submittedName>
</protein>
<organism evidence="3 4">
    <name type="scientific">Nonomuraea africana</name>
    <dbReference type="NCBI Taxonomy" id="46171"/>
    <lineage>
        <taxon>Bacteria</taxon>
        <taxon>Bacillati</taxon>
        <taxon>Actinomycetota</taxon>
        <taxon>Actinomycetes</taxon>
        <taxon>Streptosporangiales</taxon>
        <taxon>Streptosporangiaceae</taxon>
        <taxon>Nonomuraea</taxon>
    </lineage>
</organism>
<feature type="compositionally biased region" description="Low complexity" evidence="1">
    <location>
        <begin position="1"/>
        <end position="20"/>
    </location>
</feature>
<dbReference type="Proteomes" id="UP000661607">
    <property type="component" value="Unassembled WGS sequence"/>
</dbReference>
<dbReference type="Gene3D" id="3.40.630.30">
    <property type="match status" value="1"/>
</dbReference>
<dbReference type="InterPro" id="IPR016181">
    <property type="entry name" value="Acyl_CoA_acyltransferase"/>
</dbReference>
<comment type="caution">
    <text evidence="3">The sequence shown here is derived from an EMBL/GenBank/DDBJ whole genome shotgun (WGS) entry which is preliminary data.</text>
</comment>
<dbReference type="EMBL" id="JADBEF010000001">
    <property type="protein sequence ID" value="MBE1563215.1"/>
    <property type="molecule type" value="Genomic_DNA"/>
</dbReference>
<accession>A0ABR9KMJ3</accession>
<evidence type="ECO:0000313" key="3">
    <source>
        <dbReference type="EMBL" id="MBE1563215.1"/>
    </source>
</evidence>
<evidence type="ECO:0000256" key="1">
    <source>
        <dbReference type="SAM" id="MobiDB-lite"/>
    </source>
</evidence>
<gene>
    <name evidence="3" type="ORF">H4W81_005994</name>
</gene>
<feature type="region of interest" description="Disordered" evidence="1">
    <location>
        <begin position="1"/>
        <end position="26"/>
    </location>
</feature>
<evidence type="ECO:0000259" key="2">
    <source>
        <dbReference type="PROSITE" id="PS51186"/>
    </source>
</evidence>
<evidence type="ECO:0000313" key="4">
    <source>
        <dbReference type="Proteomes" id="UP000661607"/>
    </source>
</evidence>
<sequence>MSWPGGASSTSAASPSHAATFGTDPAHRRRGLAGAAVLGALGAARELGAESARVCARGDDDYPSARATYESLGFRPYARNVTFVPGGRR</sequence>
<feature type="domain" description="N-acetyltransferase" evidence="2">
    <location>
        <begin position="1"/>
        <end position="89"/>
    </location>
</feature>
<dbReference type="Pfam" id="PF00583">
    <property type="entry name" value="Acetyltransf_1"/>
    <property type="match status" value="1"/>
</dbReference>
<reference evidence="3 4" key="1">
    <citation type="submission" date="2020-10" db="EMBL/GenBank/DDBJ databases">
        <title>Sequencing the genomes of 1000 actinobacteria strains.</title>
        <authorList>
            <person name="Klenk H.-P."/>
        </authorList>
    </citation>
    <scope>NUCLEOTIDE SEQUENCE [LARGE SCALE GENOMIC DNA]</scope>
    <source>
        <strain evidence="3 4">DSM 43748</strain>
    </source>
</reference>
<dbReference type="RefSeq" id="WP_192777832.1">
    <property type="nucleotide sequence ID" value="NZ_BAAASY010000006.1"/>
</dbReference>
<proteinExistence type="predicted"/>
<dbReference type="InterPro" id="IPR000182">
    <property type="entry name" value="GNAT_dom"/>
</dbReference>
<dbReference type="SUPFAM" id="SSF55729">
    <property type="entry name" value="Acyl-CoA N-acyltransferases (Nat)"/>
    <property type="match status" value="1"/>
</dbReference>
<keyword evidence="4" id="KW-1185">Reference proteome</keyword>
<dbReference type="PROSITE" id="PS51186">
    <property type="entry name" value="GNAT"/>
    <property type="match status" value="1"/>
</dbReference>
<name>A0ABR9KMJ3_9ACTN</name>